<evidence type="ECO:0000256" key="1">
    <source>
        <dbReference type="SAM" id="MobiDB-lite"/>
    </source>
</evidence>
<feature type="signal peptide" evidence="2">
    <location>
        <begin position="1"/>
        <end position="24"/>
    </location>
</feature>
<dbReference type="HOGENOM" id="CLU_1842741_0_0_6"/>
<keyword evidence="2" id="KW-0732">Signal</keyword>
<name>W5YIE6_9GAMM</name>
<evidence type="ECO:0000313" key="4">
    <source>
        <dbReference type="Proteomes" id="UP000061489"/>
    </source>
</evidence>
<keyword evidence="4" id="KW-1185">Reference proteome</keyword>
<proteinExistence type="predicted"/>
<dbReference type="AlphaFoldDB" id="W5YIE6"/>
<protein>
    <submittedName>
        <fullName evidence="3">Uncharacterized protein</fullName>
    </submittedName>
</protein>
<dbReference type="Proteomes" id="UP000061489">
    <property type="component" value="Chromosome"/>
</dbReference>
<feature type="region of interest" description="Disordered" evidence="1">
    <location>
        <begin position="69"/>
        <end position="139"/>
    </location>
</feature>
<accession>W5YIE6</accession>
<dbReference type="KEGG" id="msx:AU14_10140"/>
<organism evidence="3 4">
    <name type="scientific">Marinobacter similis</name>
    <dbReference type="NCBI Taxonomy" id="1420916"/>
    <lineage>
        <taxon>Bacteria</taxon>
        <taxon>Pseudomonadati</taxon>
        <taxon>Pseudomonadota</taxon>
        <taxon>Gammaproteobacteria</taxon>
        <taxon>Pseudomonadales</taxon>
        <taxon>Marinobacteraceae</taxon>
        <taxon>Marinobacter</taxon>
    </lineage>
</organism>
<evidence type="ECO:0000313" key="3">
    <source>
        <dbReference type="EMBL" id="AHI28851.1"/>
    </source>
</evidence>
<evidence type="ECO:0000256" key="2">
    <source>
        <dbReference type="SAM" id="SignalP"/>
    </source>
</evidence>
<dbReference type="EMBL" id="CP007151">
    <property type="protein sequence ID" value="AHI28851.1"/>
    <property type="molecule type" value="Genomic_DNA"/>
</dbReference>
<feature type="chain" id="PRO_5004876611" evidence="2">
    <location>
        <begin position="25"/>
        <end position="139"/>
    </location>
</feature>
<reference evidence="3 4" key="1">
    <citation type="journal article" date="2014" name="Genome Announc.">
        <title>Draft Genome Sequences of Marinobacter similis A3d10T and Marinobacter salarius R9SW1T.</title>
        <authorList>
            <person name="Ivanova E.P."/>
            <person name="Ng H.J."/>
            <person name="Webb H.K."/>
            <person name="Feng G."/>
            <person name="Oshima K."/>
            <person name="Hattori M."/>
            <person name="Ohkuma M."/>
            <person name="Sergeev A.F."/>
            <person name="Mikhailov V.V."/>
            <person name="Crawford R.J."/>
            <person name="Sawabe T."/>
        </authorList>
    </citation>
    <scope>NUCLEOTIDE SEQUENCE [LARGE SCALE GENOMIC DNA]</scope>
    <source>
        <strain evidence="3 4">A3d10</strain>
    </source>
</reference>
<gene>
    <name evidence="3" type="ORF">AU14_10140</name>
</gene>
<dbReference type="OrthoDB" id="8140134at2"/>
<sequence length="139" mass="15323">MNKIKLYAASLAVLCSLPLAGVWADDSKMGQEEAATTQTEAGAVDLDGQPIAGYKLMTPEERQEFKDRMEGLDSAEQRQAYRALHRDRMTQRARSQGMDLEDIEDLPATAAGREEPSSGDMETEMNRDDPLSEGEGEVQ</sequence>
<dbReference type="RefSeq" id="WP_041340575.1">
    <property type="nucleotide sequence ID" value="NZ_CP007151.1"/>
</dbReference>